<dbReference type="EMBL" id="UOFF01000351">
    <property type="protein sequence ID" value="VAW57199.1"/>
    <property type="molecule type" value="Genomic_DNA"/>
</dbReference>
<proteinExistence type="predicted"/>
<organism evidence="2">
    <name type="scientific">hydrothermal vent metagenome</name>
    <dbReference type="NCBI Taxonomy" id="652676"/>
    <lineage>
        <taxon>unclassified sequences</taxon>
        <taxon>metagenomes</taxon>
        <taxon>ecological metagenomes</taxon>
    </lineage>
</organism>
<feature type="domain" description="ABM" evidence="1">
    <location>
        <begin position="3"/>
        <end position="67"/>
    </location>
</feature>
<dbReference type="InterPro" id="IPR007138">
    <property type="entry name" value="ABM_dom"/>
</dbReference>
<dbReference type="PANTHER" id="PTHR34474:SF2">
    <property type="entry name" value="SIGNAL TRANSDUCTION PROTEIN TRAP"/>
    <property type="match status" value="1"/>
</dbReference>
<protein>
    <recommendedName>
        <fullName evidence="1">ABM domain-containing protein</fullName>
    </recommendedName>
</protein>
<evidence type="ECO:0000259" key="1">
    <source>
        <dbReference type="PROSITE" id="PS51725"/>
    </source>
</evidence>
<dbReference type="PANTHER" id="PTHR34474">
    <property type="entry name" value="SIGNAL TRANSDUCTION PROTEIN TRAP"/>
    <property type="match status" value="1"/>
</dbReference>
<sequence>MNHVVANRVFVKLEFNQEFEQRFKDRAGQIDKQPGFIRMDVLKPQSDKTPYVILTYWQDEPAFKNWV</sequence>
<dbReference type="PROSITE" id="PS51725">
    <property type="entry name" value="ABM"/>
    <property type="match status" value="1"/>
</dbReference>
<dbReference type="Pfam" id="PF03992">
    <property type="entry name" value="ABM"/>
    <property type="match status" value="1"/>
</dbReference>
<reference evidence="2" key="1">
    <citation type="submission" date="2018-06" db="EMBL/GenBank/DDBJ databases">
        <authorList>
            <person name="Zhirakovskaya E."/>
        </authorList>
    </citation>
    <scope>NUCLEOTIDE SEQUENCE</scope>
</reference>
<dbReference type="AlphaFoldDB" id="A0A3B0X6L8"/>
<feature type="non-terminal residue" evidence="2">
    <location>
        <position position="67"/>
    </location>
</feature>
<gene>
    <name evidence="2" type="ORF">MNBD_GAMMA07-456</name>
</gene>
<dbReference type="Gene3D" id="3.30.70.100">
    <property type="match status" value="1"/>
</dbReference>
<dbReference type="InterPro" id="IPR011008">
    <property type="entry name" value="Dimeric_a/b-barrel"/>
</dbReference>
<dbReference type="SUPFAM" id="SSF54909">
    <property type="entry name" value="Dimeric alpha+beta barrel"/>
    <property type="match status" value="1"/>
</dbReference>
<name>A0A3B0X6L8_9ZZZZ</name>
<evidence type="ECO:0000313" key="2">
    <source>
        <dbReference type="EMBL" id="VAW57199.1"/>
    </source>
</evidence>
<dbReference type="InterPro" id="IPR050404">
    <property type="entry name" value="Heme-degrading_MO"/>
</dbReference>
<accession>A0A3B0X6L8</accession>